<comment type="caution">
    <text evidence="1">The sequence shown here is derived from an EMBL/GenBank/DDBJ whole genome shotgun (WGS) entry which is preliminary data.</text>
</comment>
<dbReference type="Proteomes" id="UP000651010">
    <property type="component" value="Unassembled WGS sequence"/>
</dbReference>
<keyword evidence="2" id="KW-1185">Reference proteome</keyword>
<dbReference type="RefSeq" id="WP_192556739.1">
    <property type="nucleotide sequence ID" value="NZ_JACZZA010000010.1"/>
</dbReference>
<gene>
    <name evidence="1" type="ORF">IGX34_16075</name>
</gene>
<sequence>MELASSCMREAPLRSSGRVKNFQHPKRSGCELARLITRDFRTFKTGIRKPNLAISIAKTSNATKLLTEPLMKKLTFLIFLFATTTAIRLHAAVSEPESSSTSQIYKLEKCIFKIANSTGLGIYADGSYAFLENQAPYMGQGFPITCETDATQDKLDGLLAAKQINGQWIWAGTNAPFEPRQHFEAKKIIGANWIGISTAYDETTGATETRQRYFQYCLVETRGSQALCGHTSIGAAGTAIPALIQSRILSVLKTVEFIDQQPTSSTKPNEK</sequence>
<protein>
    <submittedName>
        <fullName evidence="1">Uncharacterized protein</fullName>
    </submittedName>
</protein>
<accession>A0ABR9GCY7</accession>
<name>A0ABR9GCY7_9GAMM</name>
<evidence type="ECO:0000313" key="1">
    <source>
        <dbReference type="EMBL" id="MBE1161901.1"/>
    </source>
</evidence>
<dbReference type="EMBL" id="JACZZA010000010">
    <property type="protein sequence ID" value="MBE1161901.1"/>
    <property type="molecule type" value="Genomic_DNA"/>
</dbReference>
<proteinExistence type="predicted"/>
<evidence type="ECO:0000313" key="2">
    <source>
        <dbReference type="Proteomes" id="UP000651010"/>
    </source>
</evidence>
<reference evidence="1 2" key="1">
    <citation type="submission" date="2020-09" db="EMBL/GenBank/DDBJ databases">
        <title>Dyella sp. 7MK23 isolated from forest soil.</title>
        <authorList>
            <person name="Fu J."/>
        </authorList>
    </citation>
    <scope>NUCLEOTIDE SEQUENCE [LARGE SCALE GENOMIC DNA]</scope>
    <source>
        <strain evidence="1 2">7MK23</strain>
    </source>
</reference>
<organism evidence="1 2">
    <name type="scientific">Dyella acidiphila</name>
    <dbReference type="NCBI Taxonomy" id="2775866"/>
    <lineage>
        <taxon>Bacteria</taxon>
        <taxon>Pseudomonadati</taxon>
        <taxon>Pseudomonadota</taxon>
        <taxon>Gammaproteobacteria</taxon>
        <taxon>Lysobacterales</taxon>
        <taxon>Rhodanobacteraceae</taxon>
        <taxon>Dyella</taxon>
    </lineage>
</organism>